<dbReference type="CDD" id="cd07067">
    <property type="entry name" value="HP_PGM_like"/>
    <property type="match status" value="1"/>
</dbReference>
<dbReference type="AlphaFoldDB" id="A0A9P6W1I3"/>
<protein>
    <recommendedName>
        <fullName evidence="4">Phosphoglycerate mutase-like protein</fullName>
    </recommendedName>
</protein>
<dbReference type="PANTHER" id="PTHR16469:SF51">
    <property type="entry name" value="TRANSCRIPTION FACTOR TAU 55 KDA SUBUNIT"/>
    <property type="match status" value="1"/>
</dbReference>
<dbReference type="Gene3D" id="3.40.50.1240">
    <property type="entry name" value="Phosphoglycerate mutase-like"/>
    <property type="match status" value="1"/>
</dbReference>
<evidence type="ECO:0000313" key="3">
    <source>
        <dbReference type="Proteomes" id="UP000777482"/>
    </source>
</evidence>
<keyword evidence="3" id="KW-1185">Reference proteome</keyword>
<proteinExistence type="predicted"/>
<dbReference type="InterPro" id="IPR051710">
    <property type="entry name" value="Phosphatase_SH3-domain"/>
</dbReference>
<dbReference type="Pfam" id="PF00300">
    <property type="entry name" value="His_Phos_1"/>
    <property type="match status" value="1"/>
</dbReference>
<evidence type="ECO:0000256" key="1">
    <source>
        <dbReference type="SAM" id="MobiDB-lite"/>
    </source>
</evidence>
<dbReference type="SMART" id="SM00855">
    <property type="entry name" value="PGAM"/>
    <property type="match status" value="1"/>
</dbReference>
<dbReference type="SUPFAM" id="SSF53254">
    <property type="entry name" value="Phosphoglycerate mutase-like"/>
    <property type="match status" value="1"/>
</dbReference>
<dbReference type="EMBL" id="PUHQ01000037">
    <property type="protein sequence ID" value="KAG0661139.1"/>
    <property type="molecule type" value="Genomic_DNA"/>
</dbReference>
<dbReference type="InterPro" id="IPR013078">
    <property type="entry name" value="His_Pase_superF_clade-1"/>
</dbReference>
<dbReference type="PANTHER" id="PTHR16469">
    <property type="entry name" value="UBIQUITIN-ASSOCIATED AND SH3 DOMAIN-CONTAINING BA-RELATED"/>
    <property type="match status" value="1"/>
</dbReference>
<sequence>MQHIYVCRHGFRLSWETQLWTPPTGIPRDPPLSKHGVDQAHELAQFLKDDLGITSPEQAKQQGIAILSSPLYRCVQTATPVAEALDLPILIEPGLAEWYLPVRRGLHPAPATPSLLQKHFPRVSTDPAAWEPLLTPPRVGESMRAIHHRCARFAPLLSETLRARGYSRAIVFTHAATAIALCRALAGDVRLGDEVLSEGATEPGQAEQLGLWKDEERLPVAAATCSVSKFASEGDEWQRLWDGRTDFLERGEERRWDFSFVEEIAEDGIDDETGQEISATKSDQYKDLPTAAPHESKQHQQGTKSVEVNGKL</sequence>
<dbReference type="OrthoDB" id="414418at2759"/>
<dbReference type="Proteomes" id="UP000777482">
    <property type="component" value="Unassembled WGS sequence"/>
</dbReference>
<gene>
    <name evidence="2" type="ORF">C6P46_004093</name>
</gene>
<evidence type="ECO:0000313" key="2">
    <source>
        <dbReference type="EMBL" id="KAG0661139.1"/>
    </source>
</evidence>
<comment type="caution">
    <text evidence="2">The sequence shown here is derived from an EMBL/GenBank/DDBJ whole genome shotgun (WGS) entry which is preliminary data.</text>
</comment>
<dbReference type="InterPro" id="IPR029033">
    <property type="entry name" value="His_PPase_superfam"/>
</dbReference>
<name>A0A9P6W1I3_RHOMI</name>
<accession>A0A9P6W1I3</accession>
<feature type="region of interest" description="Disordered" evidence="1">
    <location>
        <begin position="267"/>
        <end position="312"/>
    </location>
</feature>
<reference evidence="2 3" key="1">
    <citation type="submission" date="2020-11" db="EMBL/GenBank/DDBJ databases">
        <title>Kefir isolates.</title>
        <authorList>
            <person name="Marcisauskas S."/>
            <person name="Kim Y."/>
            <person name="Blasche S."/>
        </authorList>
    </citation>
    <scope>NUCLEOTIDE SEQUENCE [LARGE SCALE GENOMIC DNA]</scope>
    <source>
        <strain evidence="2 3">KR</strain>
    </source>
</reference>
<evidence type="ECO:0008006" key="4">
    <source>
        <dbReference type="Google" id="ProtNLM"/>
    </source>
</evidence>
<organism evidence="2 3">
    <name type="scientific">Rhodotorula mucilaginosa</name>
    <name type="common">Yeast</name>
    <name type="synonym">Rhodotorula rubra</name>
    <dbReference type="NCBI Taxonomy" id="5537"/>
    <lineage>
        <taxon>Eukaryota</taxon>
        <taxon>Fungi</taxon>
        <taxon>Dikarya</taxon>
        <taxon>Basidiomycota</taxon>
        <taxon>Pucciniomycotina</taxon>
        <taxon>Microbotryomycetes</taxon>
        <taxon>Sporidiobolales</taxon>
        <taxon>Sporidiobolaceae</taxon>
        <taxon>Rhodotorula</taxon>
    </lineage>
</organism>